<organism evidence="2 3">
    <name type="scientific">Plasmopara halstedii</name>
    <name type="common">Downy mildew of sunflower</name>
    <dbReference type="NCBI Taxonomy" id="4781"/>
    <lineage>
        <taxon>Eukaryota</taxon>
        <taxon>Sar</taxon>
        <taxon>Stramenopiles</taxon>
        <taxon>Oomycota</taxon>
        <taxon>Peronosporomycetes</taxon>
        <taxon>Peronosporales</taxon>
        <taxon>Peronosporaceae</taxon>
        <taxon>Plasmopara</taxon>
    </lineage>
</organism>
<accession>A0A0P1B199</accession>
<feature type="compositionally biased region" description="Basic residues" evidence="1">
    <location>
        <begin position="44"/>
        <end position="56"/>
    </location>
</feature>
<feature type="compositionally biased region" description="Polar residues" evidence="1">
    <location>
        <begin position="22"/>
        <end position="37"/>
    </location>
</feature>
<dbReference type="GeneID" id="36401392"/>
<reference evidence="3" key="1">
    <citation type="submission" date="2014-09" db="EMBL/GenBank/DDBJ databases">
        <authorList>
            <person name="Sharma Rahul"/>
            <person name="Thines Marco"/>
        </authorList>
    </citation>
    <scope>NUCLEOTIDE SEQUENCE [LARGE SCALE GENOMIC DNA]</scope>
</reference>
<keyword evidence="3" id="KW-1185">Reference proteome</keyword>
<dbReference type="EMBL" id="CCYD01002939">
    <property type="protein sequence ID" value="CEG48518.1"/>
    <property type="molecule type" value="Genomic_DNA"/>
</dbReference>
<dbReference type="AlphaFoldDB" id="A0A0P1B199"/>
<evidence type="ECO:0000256" key="1">
    <source>
        <dbReference type="SAM" id="MobiDB-lite"/>
    </source>
</evidence>
<dbReference type="Proteomes" id="UP000054928">
    <property type="component" value="Unassembled WGS sequence"/>
</dbReference>
<proteinExistence type="predicted"/>
<feature type="compositionally biased region" description="Polar residues" evidence="1">
    <location>
        <begin position="1"/>
        <end position="10"/>
    </location>
</feature>
<evidence type="ECO:0000313" key="2">
    <source>
        <dbReference type="EMBL" id="CEG48518.1"/>
    </source>
</evidence>
<feature type="region of interest" description="Disordered" evidence="1">
    <location>
        <begin position="1"/>
        <end position="83"/>
    </location>
</feature>
<protein>
    <submittedName>
        <fullName evidence="2">Uncharacterized protein</fullName>
    </submittedName>
</protein>
<evidence type="ECO:0000313" key="3">
    <source>
        <dbReference type="Proteomes" id="UP000054928"/>
    </source>
</evidence>
<dbReference type="RefSeq" id="XP_024584887.1">
    <property type="nucleotide sequence ID" value="XM_024719605.1"/>
</dbReference>
<dbReference type="OrthoDB" id="127590at2759"/>
<name>A0A0P1B199_PLAHL</name>
<sequence>MSPVSMTPKSPSLAGSGGEHGQSPTSSPALGATSDNASAAPRGVYHRLDKHKRRAPRTPSAQSGLVEDVVGNESDTPFPAWDDEEGELHQRHDMNPARILRIPCPFPDFSSTEAHGVITNDWEHGRQLEAAHKAALNRAHPRSVIDPRVEYDFHPADPALETKDAVTRSLRVHINGSPARTDDEVATRKALRARFLVPQEIPLDVYRTRPSAQRGGSRVPTMRTIPVVLAPNESTTDDEALFERWV</sequence>